<accession>A0A059DX64</accession>
<dbReference type="GO" id="GO:0016787">
    <property type="term" value="F:hydrolase activity"/>
    <property type="evidence" value="ECO:0007669"/>
    <property type="project" value="UniProtKB-KW"/>
</dbReference>
<dbReference type="InterPro" id="IPR029000">
    <property type="entry name" value="Cyclophilin-like_dom_sf"/>
</dbReference>
<evidence type="ECO:0000313" key="5">
    <source>
        <dbReference type="EMBL" id="KCZ58019.1"/>
    </source>
</evidence>
<dbReference type="PANTHER" id="PTHR34698">
    <property type="entry name" value="5-OXOPROLINASE SUBUNIT B"/>
    <property type="match status" value="1"/>
</dbReference>
<dbReference type="PANTHER" id="PTHR34698:SF2">
    <property type="entry name" value="5-OXOPROLINASE SUBUNIT B"/>
    <property type="match status" value="1"/>
</dbReference>
<dbReference type="SMART" id="SM00796">
    <property type="entry name" value="AHS1"/>
    <property type="match status" value="1"/>
</dbReference>
<keyword evidence="2" id="KW-0378">Hydrolase</keyword>
<dbReference type="GO" id="GO:0005524">
    <property type="term" value="F:ATP binding"/>
    <property type="evidence" value="ECO:0007669"/>
    <property type="project" value="UniProtKB-KW"/>
</dbReference>
<evidence type="ECO:0000256" key="2">
    <source>
        <dbReference type="ARBA" id="ARBA00022801"/>
    </source>
</evidence>
<dbReference type="SUPFAM" id="SSF160467">
    <property type="entry name" value="PH0987 N-terminal domain-like"/>
    <property type="match status" value="1"/>
</dbReference>
<organism evidence="5 6">
    <name type="scientific">Hyphomonas atlantica</name>
    <dbReference type="NCBI Taxonomy" id="1280948"/>
    <lineage>
        <taxon>Bacteria</taxon>
        <taxon>Pseudomonadati</taxon>
        <taxon>Pseudomonadota</taxon>
        <taxon>Alphaproteobacteria</taxon>
        <taxon>Hyphomonadales</taxon>
        <taxon>Hyphomonadaceae</taxon>
        <taxon>Hyphomonas</taxon>
    </lineage>
</organism>
<dbReference type="EMBL" id="AWFH01000062">
    <property type="protein sequence ID" value="KCZ58019.1"/>
    <property type="molecule type" value="Genomic_DNA"/>
</dbReference>
<evidence type="ECO:0000256" key="1">
    <source>
        <dbReference type="ARBA" id="ARBA00022741"/>
    </source>
</evidence>
<dbReference type="OrthoDB" id="9778567at2"/>
<dbReference type="PATRIC" id="fig|1280948.3.peg.3311"/>
<dbReference type="Pfam" id="PF02682">
    <property type="entry name" value="CT_C_D"/>
    <property type="match status" value="1"/>
</dbReference>
<sequence length="208" mass="22887">MTARDLQFIGDDAIRITVSQPEERFQLADFLRRSGNWAEIVVGKRSVTVQFDPLIISPTEVARRLRDVEVSDLGSASVAHGMRTLKIQTNDGNAPDLAECAERNDCSIIEFLERIQRSNLRVDMLGFAPGFAYVDGVDPQLEGTRLEHPRQLVKAGSVGFISGHLGIYALDGPGGWPIIGRTAALLFDESKSDPFLIKPGLGLQIEWV</sequence>
<dbReference type="eggNOG" id="COG2049">
    <property type="taxonomic scope" value="Bacteria"/>
</dbReference>
<dbReference type="SUPFAM" id="SSF50891">
    <property type="entry name" value="Cyclophilin-like"/>
    <property type="match status" value="1"/>
</dbReference>
<dbReference type="RefSeq" id="WP_051602899.1">
    <property type="nucleotide sequence ID" value="NZ_AWFH01000062.1"/>
</dbReference>
<keyword evidence="6" id="KW-1185">Reference proteome</keyword>
<protein>
    <recommendedName>
        <fullName evidence="4">Carboxyltransferase domain-containing protein</fullName>
    </recommendedName>
</protein>
<dbReference type="STRING" id="1280948.HY36_10960"/>
<dbReference type="GeneID" id="92500974"/>
<gene>
    <name evidence="5" type="ORF">HY36_10960</name>
</gene>
<name>A0A059DX64_9PROT</name>
<keyword evidence="3" id="KW-0067">ATP-binding</keyword>
<dbReference type="InterPro" id="IPR010016">
    <property type="entry name" value="PxpB"/>
</dbReference>
<feature type="domain" description="Carboxyltransferase" evidence="4">
    <location>
        <begin position="4"/>
        <end position="197"/>
    </location>
</feature>
<evidence type="ECO:0000313" key="6">
    <source>
        <dbReference type="Proteomes" id="UP000024547"/>
    </source>
</evidence>
<keyword evidence="1" id="KW-0547">Nucleotide-binding</keyword>
<proteinExistence type="predicted"/>
<dbReference type="Proteomes" id="UP000024547">
    <property type="component" value="Unassembled WGS sequence"/>
</dbReference>
<comment type="caution">
    <text evidence="5">The sequence shown here is derived from an EMBL/GenBank/DDBJ whole genome shotgun (WGS) entry which is preliminary data.</text>
</comment>
<evidence type="ECO:0000256" key="3">
    <source>
        <dbReference type="ARBA" id="ARBA00022840"/>
    </source>
</evidence>
<dbReference type="Gene3D" id="2.40.100.10">
    <property type="entry name" value="Cyclophilin-like"/>
    <property type="match status" value="1"/>
</dbReference>
<reference evidence="5 6" key="1">
    <citation type="journal article" date="2014" name="Antonie Van Leeuwenhoek">
        <title>Hyphomonas beringensis sp. nov. and Hyphomonas chukchiensis sp. nov., isolated from surface seawater of the Bering Sea and Chukchi Sea.</title>
        <authorList>
            <person name="Li C."/>
            <person name="Lai Q."/>
            <person name="Li G."/>
            <person name="Dong C."/>
            <person name="Wang J."/>
            <person name="Liao Y."/>
            <person name="Shao Z."/>
        </authorList>
    </citation>
    <scope>NUCLEOTIDE SEQUENCE [LARGE SCALE GENOMIC DNA]</scope>
    <source>
        <strain evidence="5 6">22II1-22F38</strain>
    </source>
</reference>
<dbReference type="InterPro" id="IPR003833">
    <property type="entry name" value="CT_C_D"/>
</dbReference>
<dbReference type="AlphaFoldDB" id="A0A059DX64"/>
<evidence type="ECO:0000259" key="4">
    <source>
        <dbReference type="SMART" id="SM00796"/>
    </source>
</evidence>